<proteinExistence type="predicted"/>
<evidence type="ECO:0000313" key="2">
    <source>
        <dbReference type="EMBL" id="DAD98042.1"/>
    </source>
</evidence>
<name>A0A8S5NV07_9CAUD</name>
<evidence type="ECO:0000256" key="1">
    <source>
        <dbReference type="SAM" id="MobiDB-lite"/>
    </source>
</evidence>
<sequence length="98" mass="11124">MTCTPIPCITHGANACHKATRNAQTHKRIKMHKNKRNVTKTCKNIQGVKQQWRSKKGGQQNEANTRGPRRSKGSLKVGPTSQNETEVRRNETHTTQFM</sequence>
<feature type="region of interest" description="Disordered" evidence="1">
    <location>
        <begin position="25"/>
        <end position="98"/>
    </location>
</feature>
<dbReference type="EMBL" id="BK015252">
    <property type="protein sequence ID" value="DAD98042.1"/>
    <property type="molecule type" value="Genomic_DNA"/>
</dbReference>
<reference evidence="2" key="1">
    <citation type="journal article" date="2021" name="Proc. Natl. Acad. Sci. U.S.A.">
        <title>A Catalog of Tens of Thousands of Viruses from Human Metagenomes Reveals Hidden Associations with Chronic Diseases.</title>
        <authorList>
            <person name="Tisza M.J."/>
            <person name="Buck C.B."/>
        </authorList>
    </citation>
    <scope>NUCLEOTIDE SEQUENCE</scope>
    <source>
        <strain evidence="2">CtQ091</strain>
    </source>
</reference>
<protein>
    <submittedName>
        <fullName evidence="2">Uncharacterized protein</fullName>
    </submittedName>
</protein>
<organism evidence="2">
    <name type="scientific">Siphoviridae sp. ctQ091</name>
    <dbReference type="NCBI Taxonomy" id="2825490"/>
    <lineage>
        <taxon>Viruses</taxon>
        <taxon>Duplodnaviria</taxon>
        <taxon>Heunggongvirae</taxon>
        <taxon>Uroviricota</taxon>
        <taxon>Caudoviricetes</taxon>
    </lineage>
</organism>
<feature type="compositionally biased region" description="Polar residues" evidence="1">
    <location>
        <begin position="39"/>
        <end position="64"/>
    </location>
</feature>
<accession>A0A8S5NV07</accession>
<feature type="compositionally biased region" description="Basic residues" evidence="1">
    <location>
        <begin position="25"/>
        <end position="38"/>
    </location>
</feature>